<evidence type="ECO:0000256" key="1">
    <source>
        <dbReference type="SAM" id="Coils"/>
    </source>
</evidence>
<keyword evidence="1" id="KW-0175">Coiled coil</keyword>
<dbReference type="InParanoid" id="B4L247"/>
<reference evidence="4 5" key="1">
    <citation type="journal article" date="2007" name="Nature">
        <title>Evolution of genes and genomes on the Drosophila phylogeny.</title>
        <authorList>
            <consortium name="Drosophila 12 Genomes Consortium"/>
            <person name="Clark A.G."/>
            <person name="Eisen M.B."/>
            <person name="Smith D.R."/>
            <person name="Bergman C.M."/>
            <person name="Oliver B."/>
            <person name="Markow T.A."/>
            <person name="Kaufman T.C."/>
            <person name="Kellis M."/>
            <person name="Gelbart W."/>
            <person name="Iyer V.N."/>
            <person name="Pollard D.A."/>
            <person name="Sackton T.B."/>
            <person name="Larracuente A.M."/>
            <person name="Singh N.D."/>
            <person name="Abad J.P."/>
            <person name="Abt D.N."/>
            <person name="Adryan B."/>
            <person name="Aguade M."/>
            <person name="Akashi H."/>
            <person name="Anderson W.W."/>
            <person name="Aquadro C.F."/>
            <person name="Ardell D.H."/>
            <person name="Arguello R."/>
            <person name="Artieri C.G."/>
            <person name="Barbash D.A."/>
            <person name="Barker D."/>
            <person name="Barsanti P."/>
            <person name="Batterham P."/>
            <person name="Batzoglou S."/>
            <person name="Begun D."/>
            <person name="Bhutkar A."/>
            <person name="Blanco E."/>
            <person name="Bosak S.A."/>
            <person name="Bradley R.K."/>
            <person name="Brand A.D."/>
            <person name="Brent M.R."/>
            <person name="Brooks A.N."/>
            <person name="Brown R.H."/>
            <person name="Butlin R.K."/>
            <person name="Caggese C."/>
            <person name="Calvi B.R."/>
            <person name="Bernardo de Carvalho A."/>
            <person name="Caspi A."/>
            <person name="Castrezana S."/>
            <person name="Celniker S.E."/>
            <person name="Chang J.L."/>
            <person name="Chapple C."/>
            <person name="Chatterji S."/>
            <person name="Chinwalla A."/>
            <person name="Civetta A."/>
            <person name="Clifton S.W."/>
            <person name="Comeron J.M."/>
            <person name="Costello J.C."/>
            <person name="Coyne J.A."/>
            <person name="Daub J."/>
            <person name="David R.G."/>
            <person name="Delcher A.L."/>
            <person name="Delehaunty K."/>
            <person name="Do C.B."/>
            <person name="Ebling H."/>
            <person name="Edwards K."/>
            <person name="Eickbush T."/>
            <person name="Evans J.D."/>
            <person name="Filipski A."/>
            <person name="Findeiss S."/>
            <person name="Freyhult E."/>
            <person name="Fulton L."/>
            <person name="Fulton R."/>
            <person name="Garcia A.C."/>
            <person name="Gardiner A."/>
            <person name="Garfield D.A."/>
            <person name="Garvin B.E."/>
            <person name="Gibson G."/>
            <person name="Gilbert D."/>
            <person name="Gnerre S."/>
            <person name="Godfrey J."/>
            <person name="Good R."/>
            <person name="Gotea V."/>
            <person name="Gravely B."/>
            <person name="Greenberg A.J."/>
            <person name="Griffiths-Jones S."/>
            <person name="Gross S."/>
            <person name="Guigo R."/>
            <person name="Gustafson E.A."/>
            <person name="Haerty W."/>
            <person name="Hahn M.W."/>
            <person name="Halligan D.L."/>
            <person name="Halpern A.L."/>
            <person name="Halter G.M."/>
            <person name="Han M.V."/>
            <person name="Heger A."/>
            <person name="Hillier L."/>
            <person name="Hinrichs A.S."/>
            <person name="Holmes I."/>
            <person name="Hoskins R.A."/>
            <person name="Hubisz M.J."/>
            <person name="Hultmark D."/>
            <person name="Huntley M.A."/>
            <person name="Jaffe D.B."/>
            <person name="Jagadeeshan S."/>
            <person name="Jeck W.R."/>
            <person name="Johnson J."/>
            <person name="Jones C.D."/>
            <person name="Jordan W.C."/>
            <person name="Karpen G.H."/>
            <person name="Kataoka E."/>
            <person name="Keightley P.D."/>
            <person name="Kheradpour P."/>
            <person name="Kirkness E.F."/>
            <person name="Koerich L.B."/>
            <person name="Kristiansen K."/>
            <person name="Kudrna D."/>
            <person name="Kulathinal R.J."/>
            <person name="Kumar S."/>
            <person name="Kwok R."/>
            <person name="Lander E."/>
            <person name="Langley C.H."/>
            <person name="Lapoint R."/>
            <person name="Lazzaro B.P."/>
            <person name="Lee S.J."/>
            <person name="Levesque L."/>
            <person name="Li R."/>
            <person name="Lin C.F."/>
            <person name="Lin M.F."/>
            <person name="Lindblad-Toh K."/>
            <person name="Llopart A."/>
            <person name="Long M."/>
            <person name="Low L."/>
            <person name="Lozovsky E."/>
            <person name="Lu J."/>
            <person name="Luo M."/>
            <person name="Machado C.A."/>
            <person name="Makalowski W."/>
            <person name="Marzo M."/>
            <person name="Matsuda M."/>
            <person name="Matzkin L."/>
            <person name="McAllister B."/>
            <person name="McBride C.S."/>
            <person name="McKernan B."/>
            <person name="McKernan K."/>
            <person name="Mendez-Lago M."/>
            <person name="Minx P."/>
            <person name="Mollenhauer M.U."/>
            <person name="Montooth K."/>
            <person name="Mount S.M."/>
            <person name="Mu X."/>
            <person name="Myers E."/>
            <person name="Negre B."/>
            <person name="Newfeld S."/>
            <person name="Nielsen R."/>
            <person name="Noor M.A."/>
            <person name="O'Grady P."/>
            <person name="Pachter L."/>
            <person name="Papaceit M."/>
            <person name="Parisi M.J."/>
            <person name="Parisi M."/>
            <person name="Parts L."/>
            <person name="Pedersen J.S."/>
            <person name="Pesole G."/>
            <person name="Phillippy A.M."/>
            <person name="Ponting C.P."/>
            <person name="Pop M."/>
            <person name="Porcelli D."/>
            <person name="Powell J.R."/>
            <person name="Prohaska S."/>
            <person name="Pruitt K."/>
            <person name="Puig M."/>
            <person name="Quesneville H."/>
            <person name="Ram K.R."/>
            <person name="Rand D."/>
            <person name="Rasmussen M.D."/>
            <person name="Reed L.K."/>
            <person name="Reenan R."/>
            <person name="Reily A."/>
            <person name="Remington K.A."/>
            <person name="Rieger T.T."/>
            <person name="Ritchie M.G."/>
            <person name="Robin C."/>
            <person name="Rogers Y.H."/>
            <person name="Rohde C."/>
            <person name="Rozas J."/>
            <person name="Rubenfield M.J."/>
            <person name="Ruiz A."/>
            <person name="Russo S."/>
            <person name="Salzberg S.L."/>
            <person name="Sanchez-Gracia A."/>
            <person name="Saranga D.J."/>
            <person name="Sato H."/>
            <person name="Schaeffer S.W."/>
            <person name="Schatz M.C."/>
            <person name="Schlenke T."/>
            <person name="Schwartz R."/>
            <person name="Segarra C."/>
            <person name="Singh R.S."/>
            <person name="Sirot L."/>
            <person name="Sirota M."/>
            <person name="Sisneros N.B."/>
            <person name="Smith C.D."/>
            <person name="Smith T.F."/>
            <person name="Spieth J."/>
            <person name="Stage D.E."/>
            <person name="Stark A."/>
            <person name="Stephan W."/>
            <person name="Strausberg R.L."/>
            <person name="Strempel S."/>
            <person name="Sturgill D."/>
            <person name="Sutton G."/>
            <person name="Sutton G.G."/>
            <person name="Tao W."/>
            <person name="Teichmann S."/>
            <person name="Tobari Y.N."/>
            <person name="Tomimura Y."/>
            <person name="Tsolas J.M."/>
            <person name="Valente V.L."/>
            <person name="Venter E."/>
            <person name="Venter J.C."/>
            <person name="Vicario S."/>
            <person name="Vieira F.G."/>
            <person name="Vilella A.J."/>
            <person name="Villasante A."/>
            <person name="Walenz B."/>
            <person name="Wang J."/>
            <person name="Wasserman M."/>
            <person name="Watts T."/>
            <person name="Wilson D."/>
            <person name="Wilson R.K."/>
            <person name="Wing R.A."/>
            <person name="Wolfner M.F."/>
            <person name="Wong A."/>
            <person name="Wong G.K."/>
            <person name="Wu C.I."/>
            <person name="Wu G."/>
            <person name="Yamamoto D."/>
            <person name="Yang H.P."/>
            <person name="Yang S.P."/>
            <person name="Yorke J.A."/>
            <person name="Yoshida K."/>
            <person name="Zdobnov E."/>
            <person name="Zhang P."/>
            <person name="Zhang Y."/>
            <person name="Zimin A.V."/>
            <person name="Baldwin J."/>
            <person name="Abdouelleil A."/>
            <person name="Abdulkadir J."/>
            <person name="Abebe A."/>
            <person name="Abera B."/>
            <person name="Abreu J."/>
            <person name="Acer S.C."/>
            <person name="Aftuck L."/>
            <person name="Alexander A."/>
            <person name="An P."/>
            <person name="Anderson E."/>
            <person name="Anderson S."/>
            <person name="Arachi H."/>
            <person name="Azer M."/>
            <person name="Bachantsang P."/>
            <person name="Barry A."/>
            <person name="Bayul T."/>
            <person name="Berlin A."/>
            <person name="Bessette D."/>
            <person name="Bloom T."/>
            <person name="Blye J."/>
            <person name="Boguslavskiy L."/>
            <person name="Bonnet C."/>
            <person name="Boukhgalter B."/>
            <person name="Bourzgui I."/>
            <person name="Brown A."/>
            <person name="Cahill P."/>
            <person name="Channer S."/>
            <person name="Cheshatsang Y."/>
            <person name="Chuda L."/>
            <person name="Citroen M."/>
            <person name="Collymore A."/>
            <person name="Cooke P."/>
            <person name="Costello M."/>
            <person name="D'Aco K."/>
            <person name="Daza R."/>
            <person name="De Haan G."/>
            <person name="DeGray S."/>
            <person name="DeMaso C."/>
            <person name="Dhargay N."/>
            <person name="Dooley K."/>
            <person name="Dooley E."/>
            <person name="Doricent M."/>
            <person name="Dorje P."/>
            <person name="Dorjee K."/>
            <person name="Dupes A."/>
            <person name="Elong R."/>
            <person name="Falk J."/>
            <person name="Farina A."/>
            <person name="Faro S."/>
            <person name="Ferguson D."/>
            <person name="Fisher S."/>
            <person name="Foley C.D."/>
            <person name="Franke A."/>
            <person name="Friedrich D."/>
            <person name="Gadbois L."/>
            <person name="Gearin G."/>
            <person name="Gearin C.R."/>
            <person name="Giannoukos G."/>
            <person name="Goode T."/>
            <person name="Graham J."/>
            <person name="Grandbois E."/>
            <person name="Grewal S."/>
            <person name="Gyaltsen K."/>
            <person name="Hafez N."/>
            <person name="Hagos B."/>
            <person name="Hall J."/>
            <person name="Henson C."/>
            <person name="Hollinger A."/>
            <person name="Honan T."/>
            <person name="Huard M.D."/>
            <person name="Hughes L."/>
            <person name="Hurhula B."/>
            <person name="Husby M.E."/>
            <person name="Kamat A."/>
            <person name="Kanga B."/>
            <person name="Kashin S."/>
            <person name="Khazanovich D."/>
            <person name="Kisner P."/>
            <person name="Lance K."/>
            <person name="Lara M."/>
            <person name="Lee W."/>
            <person name="Lennon N."/>
            <person name="Letendre F."/>
            <person name="LeVine R."/>
            <person name="Lipovsky A."/>
            <person name="Liu X."/>
            <person name="Liu J."/>
            <person name="Liu S."/>
            <person name="Lokyitsang T."/>
            <person name="Lokyitsang Y."/>
            <person name="Lubonja R."/>
            <person name="Lui A."/>
            <person name="MacDonald P."/>
            <person name="Magnisalis V."/>
            <person name="Maru K."/>
            <person name="Matthews C."/>
            <person name="McCusker W."/>
            <person name="McDonough S."/>
            <person name="Mehta T."/>
            <person name="Meldrim J."/>
            <person name="Meneus L."/>
            <person name="Mihai O."/>
            <person name="Mihalev A."/>
            <person name="Mihova T."/>
            <person name="Mittelman R."/>
            <person name="Mlenga V."/>
            <person name="Montmayeur A."/>
            <person name="Mulrain L."/>
            <person name="Navidi A."/>
            <person name="Naylor J."/>
            <person name="Negash T."/>
            <person name="Nguyen T."/>
            <person name="Nguyen N."/>
            <person name="Nicol R."/>
            <person name="Norbu C."/>
            <person name="Norbu N."/>
            <person name="Novod N."/>
            <person name="O'Neill B."/>
            <person name="Osman S."/>
            <person name="Markiewicz E."/>
            <person name="Oyono O.L."/>
            <person name="Patti C."/>
            <person name="Phunkhang P."/>
            <person name="Pierre F."/>
            <person name="Priest M."/>
            <person name="Raghuraman S."/>
            <person name="Rege F."/>
            <person name="Reyes R."/>
            <person name="Rise C."/>
            <person name="Rogov P."/>
            <person name="Ross K."/>
            <person name="Ryan E."/>
            <person name="Settipalli S."/>
            <person name="Shea T."/>
            <person name="Sherpa N."/>
            <person name="Shi L."/>
            <person name="Shih D."/>
            <person name="Sparrow T."/>
            <person name="Spaulding J."/>
            <person name="Stalker J."/>
            <person name="Stange-Thomann N."/>
            <person name="Stavropoulos S."/>
            <person name="Stone C."/>
            <person name="Strader C."/>
            <person name="Tesfaye S."/>
            <person name="Thomson T."/>
            <person name="Thoulutsang Y."/>
            <person name="Thoulutsang D."/>
            <person name="Topham K."/>
            <person name="Topping I."/>
            <person name="Tsamla T."/>
            <person name="Vassiliev H."/>
            <person name="Vo A."/>
            <person name="Wangchuk T."/>
            <person name="Wangdi T."/>
            <person name="Weiand M."/>
            <person name="Wilkinson J."/>
            <person name="Wilson A."/>
            <person name="Yadav S."/>
            <person name="Young G."/>
            <person name="Yu Q."/>
            <person name="Zembek L."/>
            <person name="Zhong D."/>
            <person name="Zimmer A."/>
            <person name="Zwirko Z."/>
            <person name="Jaffe D.B."/>
            <person name="Alvarez P."/>
            <person name="Brockman W."/>
            <person name="Butler J."/>
            <person name="Chin C."/>
            <person name="Gnerre S."/>
            <person name="Grabherr M."/>
            <person name="Kleber M."/>
            <person name="Mauceli E."/>
            <person name="MacCallum I."/>
        </authorList>
    </citation>
    <scope>NUCLEOTIDE SEQUENCE [LARGE SCALE GENOMIC DNA]</scope>
    <source>
        <strain evidence="5">Tucson 15081-1352.22</strain>
    </source>
</reference>
<gene>
    <name evidence="4" type="primary">Dmoj\GI15366</name>
    <name evidence="4" type="ORF">Dmoj_GI15366</name>
</gene>
<organism evidence="4 5">
    <name type="scientific">Drosophila mojavensis</name>
    <name type="common">Fruit fly</name>
    <dbReference type="NCBI Taxonomy" id="7230"/>
    <lineage>
        <taxon>Eukaryota</taxon>
        <taxon>Metazoa</taxon>
        <taxon>Ecdysozoa</taxon>
        <taxon>Arthropoda</taxon>
        <taxon>Hexapoda</taxon>
        <taxon>Insecta</taxon>
        <taxon>Pterygota</taxon>
        <taxon>Neoptera</taxon>
        <taxon>Endopterygota</taxon>
        <taxon>Diptera</taxon>
        <taxon>Brachycera</taxon>
        <taxon>Muscomorpha</taxon>
        <taxon>Ephydroidea</taxon>
        <taxon>Drosophilidae</taxon>
        <taxon>Drosophila</taxon>
    </lineage>
</organism>
<evidence type="ECO:0000313" key="4">
    <source>
        <dbReference type="EMBL" id="EDW06787.2"/>
    </source>
</evidence>
<keyword evidence="5" id="KW-1185">Reference proteome</keyword>
<protein>
    <recommendedName>
        <fullName evidence="6">DUF243 domain-containing protein</fullName>
    </recommendedName>
</protein>
<evidence type="ECO:0000256" key="2">
    <source>
        <dbReference type="SAM" id="MobiDB-lite"/>
    </source>
</evidence>
<dbReference type="FunCoup" id="B4L247">
    <property type="interactions" value="1"/>
</dbReference>
<dbReference type="KEGG" id="dmo:Dmoj_GI15366"/>
<name>B4L247_DROMO</name>
<proteinExistence type="predicted"/>
<dbReference type="EMBL" id="CH933810">
    <property type="protein sequence ID" value="EDW06787.2"/>
    <property type="molecule type" value="Genomic_DNA"/>
</dbReference>
<sequence>MNIIGALLVLLACSLCGLSAADLGLKQANRFEESSYGNSRYQIFEVHNHYQGKSHAYLPPAQTSHEEIHIHQQAQPQHFGDERQVQAQPLPAAQPVVQPVAQPVVQPVVQPASVPVPFPSNYQHDFQRKQAPQPAVAYSTPAYLPPTVATPNLQLQQQQQQQAYQSPVATTLNAAAPQPVPQATLPQAAAPAAAYNAPGYLPPGYDFSNPDQLPLDQIIEQPQLPAVQPATVGEYRTPGYLPPSYDAQQQQQQQQQQQPLQQQQQLQVQQQQQLSQSQQLSHPGALPEGYDFTKPENFEAAIAELHSLQTQTKLLKQQQQQQQQQQFQLQQQQQQQQQQFQLQPAPTVVAAPLSAPPTQHTHIHALRSYMNTVQPYARYGQPQAQQQQQLQLQLQQRVQQQQVQQQHVQQQQFVEVAPMYREQSKRPRFYAPAMSYARTALPTQPLPLPRPALNLQAQQSLQKFMPREMQLAVNVAVAAAAPVGRGSSRVRTVQIVKPHEVRTFKVLETLDAAGVKTIKILGTSSEQPRGHHHIVKVISQDANNVETHVQTVKIYDDQQDFSRSNKYYRASLSSSRSTPMPHP</sequence>
<dbReference type="OrthoDB" id="8057874at2759"/>
<dbReference type="AlphaFoldDB" id="B4L247"/>
<feature type="coiled-coil region" evidence="1">
    <location>
        <begin position="305"/>
        <end position="335"/>
    </location>
</feature>
<feature type="signal peptide" evidence="3">
    <location>
        <begin position="1"/>
        <end position="21"/>
    </location>
</feature>
<feature type="compositionally biased region" description="Low complexity" evidence="2">
    <location>
        <begin position="248"/>
        <end position="258"/>
    </location>
</feature>
<feature type="chain" id="PRO_5006456913" description="DUF243 domain-containing protein" evidence="3">
    <location>
        <begin position="22"/>
        <end position="583"/>
    </location>
</feature>
<dbReference type="HOGENOM" id="CLU_304679_0_0_1"/>
<evidence type="ECO:0000313" key="5">
    <source>
        <dbReference type="Proteomes" id="UP000009192"/>
    </source>
</evidence>
<evidence type="ECO:0008006" key="6">
    <source>
        <dbReference type="Google" id="ProtNLM"/>
    </source>
</evidence>
<dbReference type="Proteomes" id="UP000009192">
    <property type="component" value="Unassembled WGS sequence"/>
</dbReference>
<evidence type="ECO:0000256" key="3">
    <source>
        <dbReference type="SAM" id="SignalP"/>
    </source>
</evidence>
<keyword evidence="3" id="KW-0732">Signal</keyword>
<feature type="region of interest" description="Disordered" evidence="2">
    <location>
        <begin position="233"/>
        <end position="258"/>
    </location>
</feature>
<accession>B4L247</accession>